<comment type="caution">
    <text evidence="1">The sequence shown here is derived from an EMBL/GenBank/DDBJ whole genome shotgun (WGS) entry which is preliminary data.</text>
</comment>
<proteinExistence type="predicted"/>
<sequence>MSVRGYRYLGSDVDVPPVRDFVVVAFHHGHTDLHRKIDGHLVPCPPAKFHTMLSARNL</sequence>
<dbReference type="EMBL" id="BAAAGS010000008">
    <property type="protein sequence ID" value="GAA0518487.1"/>
    <property type="molecule type" value="Genomic_DNA"/>
</dbReference>
<accession>A0ABP3MDT2</accession>
<evidence type="ECO:0000313" key="1">
    <source>
        <dbReference type="EMBL" id="GAA0518487.1"/>
    </source>
</evidence>
<keyword evidence="2" id="KW-1185">Reference proteome</keyword>
<dbReference type="Proteomes" id="UP001500729">
    <property type="component" value="Unassembled WGS sequence"/>
</dbReference>
<name>A0ABP3MDT2_SACER</name>
<reference evidence="2" key="1">
    <citation type="journal article" date="2019" name="Int. J. Syst. Evol. Microbiol.">
        <title>The Global Catalogue of Microorganisms (GCM) 10K type strain sequencing project: providing services to taxonomists for standard genome sequencing and annotation.</title>
        <authorList>
            <consortium name="The Broad Institute Genomics Platform"/>
            <consortium name="The Broad Institute Genome Sequencing Center for Infectious Disease"/>
            <person name="Wu L."/>
            <person name="Ma J."/>
        </authorList>
    </citation>
    <scope>NUCLEOTIDE SEQUENCE [LARGE SCALE GENOMIC DNA]</scope>
    <source>
        <strain evidence="2">JCM 10303</strain>
    </source>
</reference>
<organism evidence="1 2">
    <name type="scientific">Saccharopolyspora erythraea</name>
    <name type="common">Streptomyces erythraeus</name>
    <dbReference type="NCBI Taxonomy" id="1836"/>
    <lineage>
        <taxon>Bacteria</taxon>
        <taxon>Bacillati</taxon>
        <taxon>Actinomycetota</taxon>
        <taxon>Actinomycetes</taxon>
        <taxon>Pseudonocardiales</taxon>
        <taxon>Pseudonocardiaceae</taxon>
        <taxon>Saccharopolyspora</taxon>
    </lineage>
</organism>
<evidence type="ECO:0000313" key="2">
    <source>
        <dbReference type="Proteomes" id="UP001500729"/>
    </source>
</evidence>
<gene>
    <name evidence="1" type="ORF">GCM10009533_17000</name>
</gene>
<protein>
    <submittedName>
        <fullName evidence="1">Uncharacterized protein</fullName>
    </submittedName>
</protein>